<sequence length="61" mass="6869">MILFRCGGEGDVARDDNCVNCTEFDPLLSNIPQQFVPQMEIGVLGRANFRFSEMDVGKMKQ</sequence>
<proteinExistence type="predicted"/>
<dbReference type="AlphaFoldDB" id="A0AAD2WD36"/>
<comment type="caution">
    <text evidence="1">The sequence shown here is derived from an EMBL/GenBank/DDBJ whole genome shotgun (WGS) entry which is preliminary data.</text>
</comment>
<gene>
    <name evidence="1" type="ORF">C206_06904</name>
</gene>
<name>A0AAD2WD36_PSEPU</name>
<reference evidence="1 2" key="1">
    <citation type="submission" date="2013-02" db="EMBL/GenBank/DDBJ databases">
        <title>Insights into the proteome of triclosan-resistant Pseudomonas putida TRO1, isolated from activated sludge.</title>
        <authorList>
            <person name="Lolas I.B."/>
            <person name="Almeida B."/>
            <person name="Starnawski P.M."/>
            <person name="Soenderkaer M."/>
            <person name="Nielsen K.L."/>
            <person name="Nielsen J.L."/>
        </authorList>
    </citation>
    <scope>NUCLEOTIDE SEQUENCE [LARGE SCALE GENOMIC DNA]</scope>
    <source>
        <strain evidence="1 2">TRO1</strain>
    </source>
</reference>
<dbReference type="Proteomes" id="UP000013237">
    <property type="component" value="Unassembled WGS sequence"/>
</dbReference>
<dbReference type="EMBL" id="APBQ01000050">
    <property type="protein sequence ID" value="ENY78515.1"/>
    <property type="molecule type" value="Genomic_DNA"/>
</dbReference>
<accession>A0AAD2WD36</accession>
<organism evidence="1 2">
    <name type="scientific">Pseudomonas putida TRO1</name>
    <dbReference type="NCBI Taxonomy" id="1227924"/>
    <lineage>
        <taxon>Bacteria</taxon>
        <taxon>Pseudomonadati</taxon>
        <taxon>Pseudomonadota</taxon>
        <taxon>Gammaproteobacteria</taxon>
        <taxon>Pseudomonadales</taxon>
        <taxon>Pseudomonadaceae</taxon>
        <taxon>Pseudomonas</taxon>
    </lineage>
</organism>
<evidence type="ECO:0000313" key="1">
    <source>
        <dbReference type="EMBL" id="ENY78515.1"/>
    </source>
</evidence>
<protein>
    <submittedName>
        <fullName evidence="1">Uncharacterized protein</fullName>
    </submittedName>
</protein>
<evidence type="ECO:0000313" key="2">
    <source>
        <dbReference type="Proteomes" id="UP000013237"/>
    </source>
</evidence>